<feature type="transmembrane region" description="Helical" evidence="2">
    <location>
        <begin position="118"/>
        <end position="141"/>
    </location>
</feature>
<keyword evidence="2" id="KW-0472">Membrane</keyword>
<feature type="compositionally biased region" description="Low complexity" evidence="1">
    <location>
        <begin position="90"/>
        <end position="106"/>
    </location>
</feature>
<gene>
    <name evidence="3" type="ORF">Pen02_57150</name>
</gene>
<evidence type="ECO:0000313" key="3">
    <source>
        <dbReference type="EMBL" id="GIG90779.1"/>
    </source>
</evidence>
<organism evidence="3 4">
    <name type="scientific">Plantactinospora endophytica</name>
    <dbReference type="NCBI Taxonomy" id="673535"/>
    <lineage>
        <taxon>Bacteria</taxon>
        <taxon>Bacillati</taxon>
        <taxon>Actinomycetota</taxon>
        <taxon>Actinomycetes</taxon>
        <taxon>Micromonosporales</taxon>
        <taxon>Micromonosporaceae</taxon>
        <taxon>Plantactinospora</taxon>
    </lineage>
</organism>
<dbReference type="Proteomes" id="UP000646749">
    <property type="component" value="Unassembled WGS sequence"/>
</dbReference>
<comment type="caution">
    <text evidence="3">The sequence shown here is derived from an EMBL/GenBank/DDBJ whole genome shotgun (WGS) entry which is preliminary data.</text>
</comment>
<accession>A0ABQ4E7U0</accession>
<evidence type="ECO:0000256" key="1">
    <source>
        <dbReference type="SAM" id="MobiDB-lite"/>
    </source>
</evidence>
<evidence type="ECO:0000313" key="4">
    <source>
        <dbReference type="Proteomes" id="UP000646749"/>
    </source>
</evidence>
<name>A0ABQ4E7U0_9ACTN</name>
<evidence type="ECO:0008006" key="5">
    <source>
        <dbReference type="Google" id="ProtNLM"/>
    </source>
</evidence>
<keyword evidence="4" id="KW-1185">Reference proteome</keyword>
<feature type="region of interest" description="Disordered" evidence="1">
    <location>
        <begin position="1"/>
        <end position="112"/>
    </location>
</feature>
<keyword evidence="2" id="KW-1133">Transmembrane helix</keyword>
<dbReference type="RefSeq" id="WP_203869193.1">
    <property type="nucleotide sequence ID" value="NZ_BONW01000029.1"/>
</dbReference>
<feature type="compositionally biased region" description="Low complexity" evidence="1">
    <location>
        <begin position="46"/>
        <end position="80"/>
    </location>
</feature>
<keyword evidence="2" id="KW-0812">Transmembrane</keyword>
<feature type="region of interest" description="Disordered" evidence="1">
    <location>
        <begin position="148"/>
        <end position="184"/>
    </location>
</feature>
<sequence length="259" mass="26238">MSTYPPPGYGPGEPPHDPRQDTGYGNPPGYGAPTSGGSGYPPQSPGPYQSSPGSYPSSPGPYQSAPGSYSSSAGSYPQASEPYPQASGYPSQPGSPAGPVAPASFGEPVPPKKSKAPLIIGIVLGVVLLCCGGGTAAVLWAGDDGDPANVAGEQSPSPSPKASGKTTPPKGKPSPTPGEETIEGNLDQFKKGDCLTIDEATDEVEESSCGAKGALKVLLRKDGTIKESACESTDYTQYLYQDGTIGTLQDFILCVGPAR</sequence>
<dbReference type="EMBL" id="BONW01000029">
    <property type="protein sequence ID" value="GIG90779.1"/>
    <property type="molecule type" value="Genomic_DNA"/>
</dbReference>
<proteinExistence type="predicted"/>
<protein>
    <recommendedName>
        <fullName evidence="5">Serine/threonine protein kinase</fullName>
    </recommendedName>
</protein>
<evidence type="ECO:0000256" key="2">
    <source>
        <dbReference type="SAM" id="Phobius"/>
    </source>
</evidence>
<feature type="compositionally biased region" description="Pro residues" evidence="1">
    <location>
        <begin position="1"/>
        <end position="13"/>
    </location>
</feature>
<feature type="compositionally biased region" description="Low complexity" evidence="1">
    <location>
        <begin position="160"/>
        <end position="169"/>
    </location>
</feature>
<reference evidence="3 4" key="1">
    <citation type="submission" date="2021-01" db="EMBL/GenBank/DDBJ databases">
        <title>Whole genome shotgun sequence of Plantactinospora endophytica NBRC 110450.</title>
        <authorList>
            <person name="Komaki H."/>
            <person name="Tamura T."/>
        </authorList>
    </citation>
    <scope>NUCLEOTIDE SEQUENCE [LARGE SCALE GENOMIC DNA]</scope>
    <source>
        <strain evidence="3 4">NBRC 110450</strain>
    </source>
</reference>